<dbReference type="InterPro" id="IPR019734">
    <property type="entry name" value="TPR_rpt"/>
</dbReference>
<keyword evidence="3" id="KW-1133">Transmembrane helix</keyword>
<dbReference type="EMBL" id="LIIK01000071">
    <property type="protein sequence ID" value="KQM08112.1"/>
    <property type="molecule type" value="Genomic_DNA"/>
</dbReference>
<sequence>MLAPCLSGAQPAEIPYSRNDSAQIRLGDSLYARLLAEGNIKEACRQLESNATLFWEHNQLSRAVDYFLRSLTLNQQINNLNGIAGIHSNLAFIYADMGEYRKSYDYFELTLAVRKQAGKLEGIISALINESVVLNQLSRFDESVAKLEEALRYARQLNSEVQMRSVYGMLSETYQKAGNAEKAMYFYGFYKTFNDYVTQKRVENAELSLAEQRLREVNLRLDSTRKANEIYRQRYEIATQRENLQQLTLEQQRLLDTLSTQEIAKAYLQKLAETQEKEKQILALDKARLAFQRLVGIIGSVLLLVALALTVLFLYRRSRDNRQLRLKNAQILAQSQTIDEQNEVLEAGRIVLENKTKELLSSIRYASQIQLAVLGHSTAAREMFAQSFRFSRPCEVVSGDFYYYRRLSQGDKLVVVGDCTGHGVPGAFLTLLGVTALDHAVFDLKLNSPSAILREIDRMFSEINRNTQVAIHSMDVAVCIIRERRGAMEFAGARNGLLVVRDGQQEFYRGALALIGSQNAGFSVIQHGFTDSLVPLTQGMWCYMYSDGLADQFNEEGEKFSSRRLRNLLASNAGHSPEVQEAALAEAIDTWMGTEGQVDDMMLVGFSPMVGEG</sequence>
<dbReference type="SMART" id="SM00028">
    <property type="entry name" value="TPR"/>
    <property type="match status" value="3"/>
</dbReference>
<dbReference type="AlphaFoldDB" id="A0A0Q4B528"/>
<dbReference type="InterPro" id="IPR052016">
    <property type="entry name" value="Bact_Sigma-Reg"/>
</dbReference>
<dbReference type="InterPro" id="IPR036457">
    <property type="entry name" value="PPM-type-like_dom_sf"/>
</dbReference>
<dbReference type="SMART" id="SM00331">
    <property type="entry name" value="PP2C_SIG"/>
    <property type="match status" value="1"/>
</dbReference>
<name>A0A0Q4B528_9BACT</name>
<evidence type="ECO:0000256" key="1">
    <source>
        <dbReference type="ARBA" id="ARBA00022801"/>
    </source>
</evidence>
<dbReference type="Gene3D" id="3.60.40.10">
    <property type="entry name" value="PPM-type phosphatase domain"/>
    <property type="match status" value="1"/>
</dbReference>
<organism evidence="5 6">
    <name type="scientific">Candidatus [Bacteroides] periocalifornicus</name>
    <dbReference type="NCBI Taxonomy" id="1702214"/>
    <lineage>
        <taxon>Bacteria</taxon>
        <taxon>Pseudomonadati</taxon>
        <taxon>Bacteroidota</taxon>
    </lineage>
</organism>
<feature type="coiled-coil region" evidence="2">
    <location>
        <begin position="207"/>
        <end position="257"/>
    </location>
</feature>
<keyword evidence="2" id="KW-0175">Coiled coil</keyword>
<evidence type="ECO:0000256" key="2">
    <source>
        <dbReference type="SAM" id="Coils"/>
    </source>
</evidence>
<keyword evidence="3" id="KW-0472">Membrane</keyword>
<feature type="transmembrane region" description="Helical" evidence="3">
    <location>
        <begin position="294"/>
        <end position="315"/>
    </location>
</feature>
<accession>A0A0Q4B528</accession>
<reference evidence="5" key="1">
    <citation type="submission" date="2015-08" db="EMBL/GenBank/DDBJ databases">
        <title>Candidatus Bacteriodes Periocalifornicus.</title>
        <authorList>
            <person name="McLean J.S."/>
            <person name="Kelley S."/>
        </authorList>
    </citation>
    <scope>NUCLEOTIDE SEQUENCE [LARGE SCALE GENOMIC DNA]</scope>
    <source>
        <strain evidence="5">12B</strain>
    </source>
</reference>
<protein>
    <recommendedName>
        <fullName evidence="4">PPM-type phosphatase domain-containing protein</fullName>
    </recommendedName>
</protein>
<dbReference type="PANTHER" id="PTHR43156:SF9">
    <property type="entry name" value="HAMP DOMAIN-CONTAINING PROTEIN"/>
    <property type="match status" value="1"/>
</dbReference>
<dbReference type="Gene3D" id="1.25.40.10">
    <property type="entry name" value="Tetratricopeptide repeat domain"/>
    <property type="match status" value="1"/>
</dbReference>
<dbReference type="InterPro" id="IPR011990">
    <property type="entry name" value="TPR-like_helical_dom_sf"/>
</dbReference>
<comment type="caution">
    <text evidence="5">The sequence shown here is derived from an EMBL/GenBank/DDBJ whole genome shotgun (WGS) entry which is preliminary data.</text>
</comment>
<evidence type="ECO:0000259" key="4">
    <source>
        <dbReference type="SMART" id="SM00331"/>
    </source>
</evidence>
<dbReference type="Proteomes" id="UP000054172">
    <property type="component" value="Unassembled WGS sequence"/>
</dbReference>
<dbReference type="PATRIC" id="fig|1702214.3.peg.1417"/>
<gene>
    <name evidence="5" type="ORF">AL399_09110</name>
</gene>
<dbReference type="Pfam" id="PF13424">
    <property type="entry name" value="TPR_12"/>
    <property type="match status" value="1"/>
</dbReference>
<proteinExistence type="predicted"/>
<dbReference type="Pfam" id="PF07228">
    <property type="entry name" value="SpoIIE"/>
    <property type="match status" value="1"/>
</dbReference>
<dbReference type="SUPFAM" id="SSF48452">
    <property type="entry name" value="TPR-like"/>
    <property type="match status" value="1"/>
</dbReference>
<keyword evidence="6" id="KW-1185">Reference proteome</keyword>
<keyword evidence="1" id="KW-0378">Hydrolase</keyword>
<evidence type="ECO:0000313" key="5">
    <source>
        <dbReference type="EMBL" id="KQM08112.1"/>
    </source>
</evidence>
<keyword evidence="3" id="KW-0812">Transmembrane</keyword>
<feature type="domain" description="PPM-type phosphatase" evidence="4">
    <location>
        <begin position="382"/>
        <end position="608"/>
    </location>
</feature>
<dbReference type="STRING" id="1702214.AL399_09110"/>
<evidence type="ECO:0000313" key="6">
    <source>
        <dbReference type="Proteomes" id="UP000054172"/>
    </source>
</evidence>
<dbReference type="GO" id="GO:0016791">
    <property type="term" value="F:phosphatase activity"/>
    <property type="evidence" value="ECO:0007669"/>
    <property type="project" value="TreeGrafter"/>
</dbReference>
<dbReference type="PANTHER" id="PTHR43156">
    <property type="entry name" value="STAGE II SPORULATION PROTEIN E-RELATED"/>
    <property type="match status" value="1"/>
</dbReference>
<evidence type="ECO:0000256" key="3">
    <source>
        <dbReference type="SAM" id="Phobius"/>
    </source>
</evidence>
<dbReference type="InterPro" id="IPR001932">
    <property type="entry name" value="PPM-type_phosphatase-like_dom"/>
</dbReference>